<sequence>MTKNSYNAVTSKDGTTIAYRSFGRGPGLLVVPGALSTSEEFTELAGKLSDSFTVHIVDRRGRGGSGPQGPDYSIAKEREDLLAVQEATGAVYLFGHSYGGLAALEAAMATSAFAKIALYEPGVVVQSEPADWNWLSEYEKDMNRGDYRAAFAAFVRGAGHTPLSRLPKWYAKLILRMVIRGNHWSRILRLLSENLNEHREVRRLASTYPRYGEIRADVLVLSGGKSPESVHRMAGELERTIGRSRTLSIPKLHHLSPENGESPAEVSQCVRQFLIS</sequence>
<dbReference type="InterPro" id="IPR000073">
    <property type="entry name" value="AB_hydrolase_1"/>
</dbReference>
<dbReference type="SUPFAM" id="SSF53474">
    <property type="entry name" value="alpha/beta-Hydrolases"/>
    <property type="match status" value="1"/>
</dbReference>
<dbReference type="PANTHER" id="PTHR43194:SF2">
    <property type="entry name" value="PEROXISOMAL MEMBRANE PROTEIN LPX1"/>
    <property type="match status" value="1"/>
</dbReference>
<dbReference type="RefSeq" id="WP_185131528.1">
    <property type="nucleotide sequence ID" value="NZ_JACJVO010000031.1"/>
</dbReference>
<evidence type="ECO:0000313" key="3">
    <source>
        <dbReference type="Proteomes" id="UP000564644"/>
    </source>
</evidence>
<dbReference type="Proteomes" id="UP000564644">
    <property type="component" value="Unassembled WGS sequence"/>
</dbReference>
<protein>
    <submittedName>
        <fullName evidence="2">Alpha/beta hydrolase</fullName>
    </submittedName>
</protein>
<reference evidence="2 3" key="1">
    <citation type="submission" date="2020-08" db="EMBL/GenBank/DDBJ databases">
        <title>Cohnella phylogeny.</title>
        <authorList>
            <person name="Dunlap C."/>
        </authorList>
    </citation>
    <scope>NUCLEOTIDE SEQUENCE [LARGE SCALE GENOMIC DNA]</scope>
    <source>
        <strain evidence="2 3">CBP 2801</strain>
    </source>
</reference>
<dbReference type="GO" id="GO:0016787">
    <property type="term" value="F:hydrolase activity"/>
    <property type="evidence" value="ECO:0007669"/>
    <property type="project" value="UniProtKB-KW"/>
</dbReference>
<name>A0A7X0SRQ0_9BACL</name>
<dbReference type="InterPro" id="IPR029058">
    <property type="entry name" value="AB_hydrolase_fold"/>
</dbReference>
<evidence type="ECO:0000313" key="2">
    <source>
        <dbReference type="EMBL" id="MBB6733874.1"/>
    </source>
</evidence>
<proteinExistence type="predicted"/>
<dbReference type="PANTHER" id="PTHR43194">
    <property type="entry name" value="HYDROLASE ALPHA/BETA FOLD FAMILY"/>
    <property type="match status" value="1"/>
</dbReference>
<dbReference type="Gene3D" id="3.40.50.1820">
    <property type="entry name" value="alpha/beta hydrolase"/>
    <property type="match status" value="1"/>
</dbReference>
<dbReference type="InterPro" id="IPR050228">
    <property type="entry name" value="Carboxylesterase_BioH"/>
</dbReference>
<comment type="caution">
    <text evidence="2">The sequence shown here is derived from an EMBL/GenBank/DDBJ whole genome shotgun (WGS) entry which is preliminary data.</text>
</comment>
<dbReference type="EMBL" id="JACJVO010000031">
    <property type="protein sequence ID" value="MBB6733874.1"/>
    <property type="molecule type" value="Genomic_DNA"/>
</dbReference>
<keyword evidence="2" id="KW-0378">Hydrolase</keyword>
<dbReference type="Pfam" id="PF12697">
    <property type="entry name" value="Abhydrolase_6"/>
    <property type="match status" value="1"/>
</dbReference>
<gene>
    <name evidence="2" type="ORF">H7C18_23395</name>
</gene>
<evidence type="ECO:0000259" key="1">
    <source>
        <dbReference type="Pfam" id="PF12697"/>
    </source>
</evidence>
<dbReference type="AlphaFoldDB" id="A0A7X0SRQ0"/>
<accession>A0A7X0SRQ0</accession>
<feature type="domain" description="AB hydrolase-1" evidence="1">
    <location>
        <begin position="28"/>
        <end position="266"/>
    </location>
</feature>
<organism evidence="2 3">
    <name type="scientific">Cohnella zeiphila</name>
    <dbReference type="NCBI Taxonomy" id="2761120"/>
    <lineage>
        <taxon>Bacteria</taxon>
        <taxon>Bacillati</taxon>
        <taxon>Bacillota</taxon>
        <taxon>Bacilli</taxon>
        <taxon>Bacillales</taxon>
        <taxon>Paenibacillaceae</taxon>
        <taxon>Cohnella</taxon>
    </lineage>
</organism>
<keyword evidence="3" id="KW-1185">Reference proteome</keyword>